<gene>
    <name evidence="2" type="ORF">SAPINGB_P000085</name>
</gene>
<proteinExistence type="predicted"/>
<dbReference type="GeneID" id="43578909"/>
<name>A0A5E8AY31_9ASCO</name>
<feature type="compositionally biased region" description="Low complexity" evidence="1">
    <location>
        <begin position="51"/>
        <end position="64"/>
    </location>
</feature>
<evidence type="ECO:0000313" key="3">
    <source>
        <dbReference type="Proteomes" id="UP000398389"/>
    </source>
</evidence>
<evidence type="ECO:0000313" key="2">
    <source>
        <dbReference type="EMBL" id="VVT43658.1"/>
    </source>
</evidence>
<feature type="region of interest" description="Disordered" evidence="1">
    <location>
        <begin position="1"/>
        <end position="161"/>
    </location>
</feature>
<dbReference type="AlphaFoldDB" id="A0A5E8AY31"/>
<feature type="compositionally biased region" description="Low complexity" evidence="1">
    <location>
        <begin position="243"/>
        <end position="275"/>
    </location>
</feature>
<dbReference type="Proteomes" id="UP000398389">
    <property type="component" value="Unassembled WGS sequence"/>
</dbReference>
<feature type="compositionally biased region" description="Basic and acidic residues" evidence="1">
    <location>
        <begin position="68"/>
        <end position="81"/>
    </location>
</feature>
<keyword evidence="3" id="KW-1185">Reference proteome</keyword>
<feature type="region of interest" description="Disordered" evidence="1">
    <location>
        <begin position="224"/>
        <end position="278"/>
    </location>
</feature>
<feature type="compositionally biased region" description="Basic and acidic residues" evidence="1">
    <location>
        <begin position="88"/>
        <end position="103"/>
    </location>
</feature>
<dbReference type="EMBL" id="CABVLU010000001">
    <property type="protein sequence ID" value="VVT43658.1"/>
    <property type="molecule type" value="Genomic_DNA"/>
</dbReference>
<feature type="compositionally biased region" description="Basic and acidic residues" evidence="1">
    <location>
        <begin position="1"/>
        <end position="32"/>
    </location>
</feature>
<accession>A0A5E8AY31</accession>
<evidence type="ECO:0000256" key="1">
    <source>
        <dbReference type="SAM" id="MobiDB-lite"/>
    </source>
</evidence>
<dbReference type="RefSeq" id="XP_031850700.1">
    <property type="nucleotide sequence ID" value="XM_031994809.1"/>
</dbReference>
<protein>
    <submittedName>
        <fullName evidence="2">Uncharacterized protein</fullName>
    </submittedName>
</protein>
<feature type="compositionally biased region" description="Acidic residues" evidence="1">
    <location>
        <begin position="124"/>
        <end position="135"/>
    </location>
</feature>
<feature type="compositionally biased region" description="Basic and acidic residues" evidence="1">
    <location>
        <begin position="150"/>
        <end position="159"/>
    </location>
</feature>
<organism evidence="2 3">
    <name type="scientific">Magnusiomyces paraingens</name>
    <dbReference type="NCBI Taxonomy" id="2606893"/>
    <lineage>
        <taxon>Eukaryota</taxon>
        <taxon>Fungi</taxon>
        <taxon>Dikarya</taxon>
        <taxon>Ascomycota</taxon>
        <taxon>Saccharomycotina</taxon>
        <taxon>Dipodascomycetes</taxon>
        <taxon>Dipodascales</taxon>
        <taxon>Dipodascaceae</taxon>
        <taxon>Magnusiomyces</taxon>
    </lineage>
</organism>
<sequence>MDSKAEKDKDDNENHSDSETGHDYEPGDRPRISAENTINETVSRKRTRNSTSQYHQQQYQSKTQHGVELQRKRSVKQDKGKSQMMYQKSRESEKRKEEKKEKEEDSELEIDHYYQNYAGPTLSELEDSDSSEDDQEKNVGYDMASNPVYKKSEVSKDDGYEQVNQGRRVFKSMTKKNAEQPQQQKFIKPKAPQLRSWQLLTGANFQNQPGNFANFGAIGNPKPLPSFSQSYQRRPLAVHPALSDSSSDANSTMSDNMGESSNTTTSESELTQENLWGKGVHVTSGKKEDTVEPLSKFFPVQGGTSGYPDPSQFGGFELPQKQKHVKRDFDFPPVPFKPSGFGTRTTALNAEEGGIEAYLLDGSTEIASMEELNMRILAFSKYLQKITSSQVCKLEAISDANTHHELQPLFENRLFKVSWIVAQTKFNKREKETFNAWRLNKQVPKLRPKGNSGAWEAAATAAATAAAAVAVAVAASASASASASATATSSASASASAASASTSTSVAAATLSETSMGAGASVGGSLSKTLQRRSLSLLYPSERVTQTDIKQWNRRYYGEYGDLLNAVVKVLACYEDIIDDDDNEDNEEETETEGVNIGMEKLADRDPYKYYSTSTTKYRVGRKTMDVVRGYYKTQMRVTCAQQKMEICKRHNDAVKENADISKRIFGTL</sequence>
<reference evidence="2 3" key="1">
    <citation type="submission" date="2019-09" db="EMBL/GenBank/DDBJ databases">
        <authorList>
            <person name="Brejova B."/>
        </authorList>
    </citation>
    <scope>NUCLEOTIDE SEQUENCE [LARGE SCALE GENOMIC DNA]</scope>
</reference>